<accession>A0A5B0NEV5</accession>
<evidence type="ECO:0000313" key="6">
    <source>
        <dbReference type="Proteomes" id="UP000325313"/>
    </source>
</evidence>
<evidence type="ECO:0000313" key="5">
    <source>
        <dbReference type="Proteomes" id="UP000324748"/>
    </source>
</evidence>
<dbReference type="Proteomes" id="UP000324748">
    <property type="component" value="Unassembled WGS sequence"/>
</dbReference>
<dbReference type="EMBL" id="VDEP01000409">
    <property type="protein sequence ID" value="KAA1087895.1"/>
    <property type="molecule type" value="Genomic_DNA"/>
</dbReference>
<protein>
    <recommendedName>
        <fullName evidence="7">CENP-V/GFA domain-containing protein</fullName>
    </recommendedName>
</protein>
<dbReference type="EMBL" id="VSWC01000053">
    <property type="protein sequence ID" value="KAA1102087.1"/>
    <property type="molecule type" value="Genomic_DNA"/>
</dbReference>
<gene>
    <name evidence="4" type="ORF">PGT21_035870</name>
    <name evidence="3" type="ORF">PGTUg99_022666</name>
</gene>
<evidence type="ECO:0008006" key="7">
    <source>
        <dbReference type="Google" id="ProtNLM"/>
    </source>
</evidence>
<reference evidence="5 6" key="1">
    <citation type="submission" date="2019-05" db="EMBL/GenBank/DDBJ databases">
        <title>Emergence of the Ug99 lineage of the wheat stem rust pathogen through somatic hybridization.</title>
        <authorList>
            <person name="Li F."/>
            <person name="Upadhyaya N.M."/>
            <person name="Sperschneider J."/>
            <person name="Matny O."/>
            <person name="Nguyen-Phuc H."/>
            <person name="Mago R."/>
            <person name="Raley C."/>
            <person name="Miller M.E."/>
            <person name="Silverstein K.A.T."/>
            <person name="Henningsen E."/>
            <person name="Hirsch C.D."/>
            <person name="Visser B."/>
            <person name="Pretorius Z.A."/>
            <person name="Steffenson B.J."/>
            <person name="Schwessinger B."/>
            <person name="Dodds P.N."/>
            <person name="Figueroa M."/>
        </authorList>
    </citation>
    <scope>NUCLEOTIDE SEQUENCE [LARGE SCALE GENOMIC DNA]</scope>
    <source>
        <strain evidence="4">21-0</strain>
        <strain evidence="3 6">Ug99</strain>
    </source>
</reference>
<proteinExistence type="predicted"/>
<evidence type="ECO:0000256" key="1">
    <source>
        <dbReference type="SAM" id="MobiDB-lite"/>
    </source>
</evidence>
<keyword evidence="5" id="KW-1185">Reference proteome</keyword>
<dbReference type="OrthoDB" id="2500854at2759"/>
<dbReference type="AlphaFoldDB" id="A0A5B0NEV5"/>
<sequence length="141" mass="14774">MPSQLSVARLGLMCTLLLSLLVAVKAPSGHSKVCTICALDRPGLRARNLKWYGSMIQKPCGELHTPVNGCNSIIPIKVYFCGECGSTDWVPDGKCRGQHNGRVPPGRMFLKSEPVPAGPPAEVASSVGSNGGWSSAGSNSP</sequence>
<keyword evidence="2" id="KW-0732">Signal</keyword>
<name>A0A5B0NEV5_PUCGR</name>
<organism evidence="3 6">
    <name type="scientific">Puccinia graminis f. sp. tritici</name>
    <dbReference type="NCBI Taxonomy" id="56615"/>
    <lineage>
        <taxon>Eukaryota</taxon>
        <taxon>Fungi</taxon>
        <taxon>Dikarya</taxon>
        <taxon>Basidiomycota</taxon>
        <taxon>Pucciniomycotina</taxon>
        <taxon>Pucciniomycetes</taxon>
        <taxon>Pucciniales</taxon>
        <taxon>Pucciniaceae</taxon>
        <taxon>Puccinia</taxon>
    </lineage>
</organism>
<feature type="signal peptide" evidence="2">
    <location>
        <begin position="1"/>
        <end position="31"/>
    </location>
</feature>
<dbReference type="Proteomes" id="UP000325313">
    <property type="component" value="Unassembled WGS sequence"/>
</dbReference>
<feature type="chain" id="PRO_5036137450" description="CENP-V/GFA domain-containing protein" evidence="2">
    <location>
        <begin position="32"/>
        <end position="141"/>
    </location>
</feature>
<evidence type="ECO:0000313" key="3">
    <source>
        <dbReference type="EMBL" id="KAA1087895.1"/>
    </source>
</evidence>
<feature type="region of interest" description="Disordered" evidence="1">
    <location>
        <begin position="106"/>
        <end position="141"/>
    </location>
</feature>
<evidence type="ECO:0000256" key="2">
    <source>
        <dbReference type="SAM" id="SignalP"/>
    </source>
</evidence>
<feature type="compositionally biased region" description="Low complexity" evidence="1">
    <location>
        <begin position="112"/>
        <end position="141"/>
    </location>
</feature>
<comment type="caution">
    <text evidence="3">The sequence shown here is derived from an EMBL/GenBank/DDBJ whole genome shotgun (WGS) entry which is preliminary data.</text>
</comment>
<evidence type="ECO:0000313" key="4">
    <source>
        <dbReference type="EMBL" id="KAA1102087.1"/>
    </source>
</evidence>